<evidence type="ECO:0000313" key="1">
    <source>
        <dbReference type="EMBL" id="TFY66516.1"/>
    </source>
</evidence>
<accession>A0A4Y9YVB9</accession>
<dbReference type="EMBL" id="SEOQ01000240">
    <property type="protein sequence ID" value="TFY66516.1"/>
    <property type="molecule type" value="Genomic_DNA"/>
</dbReference>
<comment type="caution">
    <text evidence="1">The sequence shown here is derived from an EMBL/GenBank/DDBJ whole genome shotgun (WGS) entry which is preliminary data.</text>
</comment>
<dbReference type="OrthoDB" id="10376557at2759"/>
<name>A0A4Y9YVB9_9AGAM</name>
<dbReference type="AlphaFoldDB" id="A0A4Y9YVB9"/>
<keyword evidence="2" id="KW-1185">Reference proteome</keyword>
<reference evidence="1 2" key="1">
    <citation type="submission" date="2019-02" db="EMBL/GenBank/DDBJ databases">
        <title>Genome sequencing of the rare red list fungi Dentipellis fragilis.</title>
        <authorList>
            <person name="Buettner E."/>
            <person name="Kellner H."/>
        </authorList>
    </citation>
    <scope>NUCLEOTIDE SEQUENCE [LARGE SCALE GENOMIC DNA]</scope>
    <source>
        <strain evidence="1 2">DSM 105465</strain>
    </source>
</reference>
<proteinExistence type="predicted"/>
<protein>
    <recommendedName>
        <fullName evidence="3">BTB domain-containing protein</fullName>
    </recommendedName>
</protein>
<evidence type="ECO:0008006" key="3">
    <source>
        <dbReference type="Google" id="ProtNLM"/>
    </source>
</evidence>
<gene>
    <name evidence="1" type="ORF">EVG20_g4572</name>
</gene>
<evidence type="ECO:0000313" key="2">
    <source>
        <dbReference type="Proteomes" id="UP000298327"/>
    </source>
</evidence>
<sequence>MPGLPNEFYYSADGMVVFQVENQLFNILAQPLRERSPILNEIISKRPKSMDLCFRLTSDGPCQFHSRSTFSTMFGVNPESVCNYAPIHLKKTTAFEFETLMDSFFHKIDGGFPPTPERSMVLLRVAYQFEVDISAHLDALMGVLNETYLPAEPATIIEALEKYEVDPKHMRGALECIVSRQMPMSHDEAARMSREVKAGIVKARDRHFREPALELCGRCWRGEGLRGCHY</sequence>
<organism evidence="1 2">
    <name type="scientific">Dentipellis fragilis</name>
    <dbReference type="NCBI Taxonomy" id="205917"/>
    <lineage>
        <taxon>Eukaryota</taxon>
        <taxon>Fungi</taxon>
        <taxon>Dikarya</taxon>
        <taxon>Basidiomycota</taxon>
        <taxon>Agaricomycotina</taxon>
        <taxon>Agaricomycetes</taxon>
        <taxon>Russulales</taxon>
        <taxon>Hericiaceae</taxon>
        <taxon>Dentipellis</taxon>
    </lineage>
</organism>
<dbReference type="Proteomes" id="UP000298327">
    <property type="component" value="Unassembled WGS sequence"/>
</dbReference>